<dbReference type="GO" id="GO:0005737">
    <property type="term" value="C:cytoplasm"/>
    <property type="evidence" value="ECO:0007669"/>
    <property type="project" value="UniProtKB-SubCell"/>
</dbReference>
<dbReference type="PANTHER" id="PTHR23342">
    <property type="entry name" value="N-ACETYLGLUTAMATE SYNTHASE"/>
    <property type="match status" value="1"/>
</dbReference>
<feature type="binding site" evidence="9">
    <location>
        <position position="63"/>
    </location>
    <ligand>
        <name>substrate</name>
    </ligand>
</feature>
<keyword evidence="2 9" id="KW-0055">Arginine biosynthesis</keyword>
<name>A0A7T6Z4Y1_9BACI</name>
<keyword evidence="7 9" id="KW-0067">ATP-binding</keyword>
<organism evidence="12 13">
    <name type="scientific">Salicibibacter cibarius</name>
    <dbReference type="NCBI Taxonomy" id="2743000"/>
    <lineage>
        <taxon>Bacteria</taxon>
        <taxon>Bacillati</taxon>
        <taxon>Bacillota</taxon>
        <taxon>Bacilli</taxon>
        <taxon>Bacillales</taxon>
        <taxon>Bacillaceae</taxon>
        <taxon>Salicibibacter</taxon>
    </lineage>
</organism>
<evidence type="ECO:0000259" key="11">
    <source>
        <dbReference type="Pfam" id="PF00696"/>
    </source>
</evidence>
<evidence type="ECO:0000256" key="7">
    <source>
        <dbReference type="ARBA" id="ARBA00022840"/>
    </source>
</evidence>
<evidence type="ECO:0000256" key="9">
    <source>
        <dbReference type="HAMAP-Rule" id="MF_00082"/>
    </source>
</evidence>
<evidence type="ECO:0000256" key="10">
    <source>
        <dbReference type="SAM" id="MobiDB-lite"/>
    </source>
</evidence>
<evidence type="ECO:0000256" key="2">
    <source>
        <dbReference type="ARBA" id="ARBA00022571"/>
    </source>
</evidence>
<evidence type="ECO:0000256" key="1">
    <source>
        <dbReference type="ARBA" id="ARBA00004828"/>
    </source>
</evidence>
<dbReference type="NCBIfam" id="TIGR00761">
    <property type="entry name" value="argB"/>
    <property type="match status" value="1"/>
</dbReference>
<dbReference type="InterPro" id="IPR001048">
    <property type="entry name" value="Asp/Glu/Uridylate_kinase"/>
</dbReference>
<reference evidence="12 13" key="1">
    <citation type="submission" date="2020-06" db="EMBL/GenBank/DDBJ databases">
        <title>Genomic analysis of Salicibibacter sp. NKC5-3.</title>
        <authorList>
            <person name="Oh Y.J."/>
        </authorList>
    </citation>
    <scope>NUCLEOTIDE SEQUENCE [LARGE SCALE GENOMIC DNA]</scope>
    <source>
        <strain evidence="12 13">NKC5-3</strain>
    </source>
</reference>
<dbReference type="GO" id="GO:0005524">
    <property type="term" value="F:ATP binding"/>
    <property type="evidence" value="ECO:0007669"/>
    <property type="project" value="UniProtKB-UniRule"/>
</dbReference>
<feature type="binding site" evidence="9">
    <location>
        <begin position="41"/>
        <end position="42"/>
    </location>
    <ligand>
        <name>substrate</name>
    </ligand>
</feature>
<keyword evidence="5 9" id="KW-0547">Nucleotide-binding</keyword>
<dbReference type="RefSeq" id="WP_200124114.1">
    <property type="nucleotide sequence ID" value="NZ_CP054705.1"/>
</dbReference>
<dbReference type="Pfam" id="PF00696">
    <property type="entry name" value="AA_kinase"/>
    <property type="match status" value="1"/>
</dbReference>
<dbReference type="SUPFAM" id="SSF53633">
    <property type="entry name" value="Carbamate kinase-like"/>
    <property type="match status" value="1"/>
</dbReference>
<proteinExistence type="inferred from homology"/>
<dbReference type="HAMAP" id="MF_00082">
    <property type="entry name" value="ArgB"/>
    <property type="match status" value="1"/>
</dbReference>
<gene>
    <name evidence="9 12" type="primary">argB</name>
    <name evidence="12" type="ORF">HUG15_16350</name>
</gene>
<dbReference type="AlphaFoldDB" id="A0A7T6Z4Y1"/>
<dbReference type="InterPro" id="IPR036393">
    <property type="entry name" value="AceGlu_kinase-like_sf"/>
</dbReference>
<sequence length="265" mass="27953">MKPFVVVKCGGATVDVLSDEFYAHIARLVQQGKTPVIVHGGGRAVNEMLEMMHVESTFVDGLRRTTQDVLNVADMVFNGKVNPMICAKLQEAGLKTIGLSGCDGPMIKAKLLDEEKLGLVGKAVQIDTALIQQVTSIGLTPVISPLVAGENGARLNMNADTATAHYAESLGAEEVMFVTNVPGILQNGEVLPYATEADIKKMIADGTVYGGMIPKVKAALQVLEGSSVQKVTIIDGESDQAGSGGTTIVKSMEGEKNEQAPLPYL</sequence>
<dbReference type="GO" id="GO:0003991">
    <property type="term" value="F:acetylglutamate kinase activity"/>
    <property type="evidence" value="ECO:0007669"/>
    <property type="project" value="UniProtKB-UniRule"/>
</dbReference>
<keyword evidence="4 9" id="KW-0808">Transferase</keyword>
<keyword evidence="6 9" id="KW-0418">Kinase</keyword>
<dbReference type="GO" id="GO:0042450">
    <property type="term" value="P:L-arginine biosynthetic process via ornithine"/>
    <property type="evidence" value="ECO:0007669"/>
    <property type="project" value="UniProtKB-UniRule"/>
</dbReference>
<dbReference type="EC" id="2.7.2.8" evidence="9"/>
<protein>
    <recommendedName>
        <fullName evidence="9">Acetylglutamate kinase</fullName>
        <ecNumber evidence="9">2.7.2.8</ecNumber>
    </recommendedName>
    <alternativeName>
        <fullName evidence="9">N-acetyl-L-glutamate 5-phosphotransferase</fullName>
    </alternativeName>
    <alternativeName>
        <fullName evidence="9">NAG kinase</fullName>
        <shortName evidence="9">NAGK</shortName>
    </alternativeName>
</protein>
<dbReference type="PIRSF" id="PIRSF000728">
    <property type="entry name" value="NAGK"/>
    <property type="match status" value="1"/>
</dbReference>
<feature type="domain" description="Aspartate/glutamate/uridylate kinase" evidence="11">
    <location>
        <begin position="4"/>
        <end position="234"/>
    </location>
</feature>
<comment type="pathway">
    <text evidence="1 9">Amino-acid biosynthesis; L-arginine biosynthesis; N(2)-acetyl-L-ornithine from L-glutamate: step 2/4.</text>
</comment>
<comment type="function">
    <text evidence="9">Catalyzes the ATP-dependent phosphorylation of N-acetyl-L-glutamate.</text>
</comment>
<keyword evidence="9" id="KW-0963">Cytoplasm</keyword>
<keyword evidence="3 9" id="KW-0028">Amino-acid biosynthesis</keyword>
<dbReference type="InterPro" id="IPR037528">
    <property type="entry name" value="ArgB"/>
</dbReference>
<comment type="subcellular location">
    <subcellularLocation>
        <location evidence="9">Cytoplasm</location>
    </subcellularLocation>
</comment>
<dbReference type="PANTHER" id="PTHR23342:SF0">
    <property type="entry name" value="N-ACETYLGLUTAMATE SYNTHASE, MITOCHONDRIAL"/>
    <property type="match status" value="1"/>
</dbReference>
<feature type="site" description="Transition state stabilizer" evidence="9">
    <location>
        <position position="215"/>
    </location>
</feature>
<evidence type="ECO:0000313" key="12">
    <source>
        <dbReference type="EMBL" id="QQK76989.1"/>
    </source>
</evidence>
<comment type="similarity">
    <text evidence="9">Belongs to the acetylglutamate kinase family. ArgB subfamily.</text>
</comment>
<feature type="site" description="Transition state stabilizer" evidence="9">
    <location>
        <position position="8"/>
    </location>
</feature>
<evidence type="ECO:0000313" key="13">
    <source>
        <dbReference type="Proteomes" id="UP000595823"/>
    </source>
</evidence>
<dbReference type="InterPro" id="IPR004662">
    <property type="entry name" value="AcgluKinase_fam"/>
</dbReference>
<feature type="region of interest" description="Disordered" evidence="10">
    <location>
        <begin position="241"/>
        <end position="265"/>
    </location>
</feature>
<feature type="binding site" evidence="9">
    <location>
        <position position="156"/>
    </location>
    <ligand>
        <name>substrate</name>
    </ligand>
</feature>
<evidence type="ECO:0000256" key="3">
    <source>
        <dbReference type="ARBA" id="ARBA00022605"/>
    </source>
</evidence>
<dbReference type="EMBL" id="CP054705">
    <property type="protein sequence ID" value="QQK76989.1"/>
    <property type="molecule type" value="Genomic_DNA"/>
</dbReference>
<evidence type="ECO:0000256" key="5">
    <source>
        <dbReference type="ARBA" id="ARBA00022741"/>
    </source>
</evidence>
<accession>A0A7T6Z4Y1</accession>
<dbReference type="CDD" id="cd04238">
    <property type="entry name" value="AAK_NAGK-like"/>
    <property type="match status" value="1"/>
</dbReference>
<dbReference type="Proteomes" id="UP000595823">
    <property type="component" value="Chromosome"/>
</dbReference>
<dbReference type="Gene3D" id="3.40.1160.10">
    <property type="entry name" value="Acetylglutamate kinase-like"/>
    <property type="match status" value="1"/>
</dbReference>
<evidence type="ECO:0000256" key="4">
    <source>
        <dbReference type="ARBA" id="ARBA00022679"/>
    </source>
</evidence>
<evidence type="ECO:0000256" key="6">
    <source>
        <dbReference type="ARBA" id="ARBA00022777"/>
    </source>
</evidence>
<evidence type="ECO:0000256" key="8">
    <source>
        <dbReference type="ARBA" id="ARBA00048141"/>
    </source>
</evidence>
<dbReference type="KEGG" id="scia:HUG15_16350"/>
<comment type="catalytic activity">
    <reaction evidence="8 9">
        <text>N-acetyl-L-glutamate + ATP = N-acetyl-L-glutamyl 5-phosphate + ADP</text>
        <dbReference type="Rhea" id="RHEA:14629"/>
        <dbReference type="ChEBI" id="CHEBI:30616"/>
        <dbReference type="ChEBI" id="CHEBI:44337"/>
        <dbReference type="ChEBI" id="CHEBI:57936"/>
        <dbReference type="ChEBI" id="CHEBI:456216"/>
        <dbReference type="EC" id="2.7.2.8"/>
    </reaction>
</comment>
<keyword evidence="13" id="KW-1185">Reference proteome</keyword>
<dbReference type="UniPathway" id="UPA00068">
    <property type="reaction ID" value="UER00107"/>
</dbReference>